<feature type="compositionally biased region" description="Basic residues" evidence="1">
    <location>
        <begin position="11"/>
        <end position="20"/>
    </location>
</feature>
<reference evidence="3 4" key="1">
    <citation type="submission" date="2018-07" db="EMBL/GenBank/DDBJ databases">
        <title>Complete Genome and Methylome Analysis of Deinococcus wulumuqiensis NEB 479.</title>
        <authorList>
            <person name="Fomenkov A."/>
            <person name="Luyten Y."/>
            <person name="Vincze T."/>
            <person name="Anton B.P."/>
            <person name="Clark T."/>
            <person name="Roberts R.J."/>
            <person name="Morgan R.D."/>
        </authorList>
    </citation>
    <scope>NUCLEOTIDE SEQUENCE [LARGE SCALE GENOMIC DNA]</scope>
    <source>
        <strain evidence="3 4">NEB 479</strain>
        <plasmid evidence="4">Plasmid pdrdvi</plasmid>
    </source>
</reference>
<feature type="region of interest" description="Disordered" evidence="1">
    <location>
        <begin position="1"/>
        <end position="25"/>
    </location>
</feature>
<accession>A0A345IND4</accession>
<dbReference type="SMART" id="SM00530">
    <property type="entry name" value="HTH_XRE"/>
    <property type="match status" value="1"/>
</dbReference>
<dbReference type="PROSITE" id="PS50943">
    <property type="entry name" value="HTH_CROC1"/>
    <property type="match status" value="1"/>
</dbReference>
<dbReference type="InterPro" id="IPR001387">
    <property type="entry name" value="Cro/C1-type_HTH"/>
</dbReference>
<gene>
    <name evidence="3" type="ORF">DVJ83_18930</name>
</gene>
<dbReference type="Proteomes" id="UP000253744">
    <property type="component" value="Plasmid pDrdVI"/>
</dbReference>
<dbReference type="CDD" id="cd00093">
    <property type="entry name" value="HTH_XRE"/>
    <property type="match status" value="1"/>
</dbReference>
<dbReference type="RefSeq" id="WP_114673830.1">
    <property type="nucleotide sequence ID" value="NZ_CP031164.1"/>
</dbReference>
<dbReference type="AlphaFoldDB" id="A0A345IND4"/>
<dbReference type="GO" id="GO:0003677">
    <property type="term" value="F:DNA binding"/>
    <property type="evidence" value="ECO:0007669"/>
    <property type="project" value="InterPro"/>
</dbReference>
<evidence type="ECO:0000256" key="1">
    <source>
        <dbReference type="SAM" id="MobiDB-lite"/>
    </source>
</evidence>
<evidence type="ECO:0000313" key="3">
    <source>
        <dbReference type="EMBL" id="AXH01207.1"/>
    </source>
</evidence>
<feature type="domain" description="HTH cro/C1-type" evidence="2">
    <location>
        <begin position="34"/>
        <end position="88"/>
    </location>
</feature>
<dbReference type="Pfam" id="PF01381">
    <property type="entry name" value="HTH_3"/>
    <property type="match status" value="1"/>
</dbReference>
<geneLocation type="plasmid" evidence="4">
    <name>pdrdvi</name>
</geneLocation>
<dbReference type="KEGG" id="dwu:DVJ83_18930"/>
<organism evidence="3 4">
    <name type="scientific">Deinococcus wulumuqiensis</name>
    <dbReference type="NCBI Taxonomy" id="980427"/>
    <lineage>
        <taxon>Bacteria</taxon>
        <taxon>Thermotogati</taxon>
        <taxon>Deinococcota</taxon>
        <taxon>Deinococci</taxon>
        <taxon>Deinococcales</taxon>
        <taxon>Deinococcaceae</taxon>
        <taxon>Deinococcus</taxon>
    </lineage>
</organism>
<keyword evidence="3" id="KW-0614">Plasmid</keyword>
<dbReference type="EMBL" id="CP031164">
    <property type="protein sequence ID" value="AXH01207.1"/>
    <property type="molecule type" value="Genomic_DNA"/>
</dbReference>
<proteinExistence type="predicted"/>
<feature type="compositionally biased region" description="Basic and acidic residues" evidence="1">
    <location>
        <begin position="1"/>
        <end position="10"/>
    </location>
</feature>
<protein>
    <submittedName>
        <fullName evidence="3">XRE family transcriptional regulator</fullName>
    </submittedName>
</protein>
<dbReference type="Gene3D" id="1.10.260.40">
    <property type="entry name" value="lambda repressor-like DNA-binding domains"/>
    <property type="match status" value="1"/>
</dbReference>
<evidence type="ECO:0000259" key="2">
    <source>
        <dbReference type="PROSITE" id="PS50943"/>
    </source>
</evidence>
<name>A0A345IND4_9DEIO</name>
<sequence length="116" mass="12990">MNRASRDALPRKKQGGRRPSKAASPLRAVFGRNVRLTRIAQNQSLHDIAAKAEIDWSYLGQIERGERSVGLDLMDALAKALELELFELLRPDYEQSLTTDLNFQADNNEVSAPTQP</sequence>
<dbReference type="InterPro" id="IPR010982">
    <property type="entry name" value="Lambda_DNA-bd_dom_sf"/>
</dbReference>
<dbReference type="SUPFAM" id="SSF47413">
    <property type="entry name" value="lambda repressor-like DNA-binding domains"/>
    <property type="match status" value="1"/>
</dbReference>
<evidence type="ECO:0000313" key="4">
    <source>
        <dbReference type="Proteomes" id="UP000253744"/>
    </source>
</evidence>